<dbReference type="EMBL" id="SMMG02000006">
    <property type="protein sequence ID" value="KAA3469505.1"/>
    <property type="molecule type" value="Genomic_DNA"/>
</dbReference>
<dbReference type="InterPro" id="IPR042627">
    <property type="entry name" value="FBXW2"/>
</dbReference>
<dbReference type="InterPro" id="IPR001680">
    <property type="entry name" value="WD40_rpt"/>
</dbReference>
<reference evidence="5" key="1">
    <citation type="journal article" date="2019" name="Plant Biotechnol. J.">
        <title>Genome sequencing of the Australian wild diploid species Gossypium australe highlights disease resistance and delayed gland morphogenesis.</title>
        <authorList>
            <person name="Cai Y."/>
            <person name="Cai X."/>
            <person name="Wang Q."/>
            <person name="Wang P."/>
            <person name="Zhang Y."/>
            <person name="Cai C."/>
            <person name="Xu Y."/>
            <person name="Wang K."/>
            <person name="Zhou Z."/>
            <person name="Wang C."/>
            <person name="Geng S."/>
            <person name="Li B."/>
            <person name="Dong Q."/>
            <person name="Hou Y."/>
            <person name="Wang H."/>
            <person name="Ai P."/>
            <person name="Liu Z."/>
            <person name="Yi F."/>
            <person name="Sun M."/>
            <person name="An G."/>
            <person name="Cheng J."/>
            <person name="Zhang Y."/>
            <person name="Shi Q."/>
            <person name="Xie Y."/>
            <person name="Shi X."/>
            <person name="Chang Y."/>
            <person name="Huang F."/>
            <person name="Chen Y."/>
            <person name="Hong S."/>
            <person name="Mi L."/>
            <person name="Sun Q."/>
            <person name="Zhang L."/>
            <person name="Zhou B."/>
            <person name="Peng R."/>
            <person name="Zhang X."/>
            <person name="Liu F."/>
        </authorList>
    </citation>
    <scope>NUCLEOTIDE SEQUENCE [LARGE SCALE GENOMIC DNA]</scope>
    <source>
        <strain evidence="5">cv. PA1801</strain>
    </source>
</reference>
<evidence type="ECO:0000313" key="4">
    <source>
        <dbReference type="EMBL" id="KAA3469505.1"/>
    </source>
</evidence>
<keyword evidence="1" id="KW-0853">WD repeat</keyword>
<dbReference type="SMART" id="SM00320">
    <property type="entry name" value="WD40"/>
    <property type="match status" value="4"/>
</dbReference>
<keyword evidence="2" id="KW-0677">Repeat</keyword>
<evidence type="ECO:0000313" key="5">
    <source>
        <dbReference type="Proteomes" id="UP000325315"/>
    </source>
</evidence>
<protein>
    <submittedName>
        <fullName evidence="4">F-box/WD-40 repeat-containing protein isoform X2</fullName>
    </submittedName>
</protein>
<evidence type="ECO:0000256" key="1">
    <source>
        <dbReference type="ARBA" id="ARBA00022574"/>
    </source>
</evidence>
<dbReference type="InterPro" id="IPR001810">
    <property type="entry name" value="F-box_dom"/>
</dbReference>
<dbReference type="InterPro" id="IPR015943">
    <property type="entry name" value="WD40/YVTN_repeat-like_dom_sf"/>
</dbReference>
<dbReference type="SUPFAM" id="SSF81383">
    <property type="entry name" value="F-box domain"/>
    <property type="match status" value="1"/>
</dbReference>
<dbReference type="Pfam" id="PF12937">
    <property type="entry name" value="F-box-like"/>
    <property type="match status" value="1"/>
</dbReference>
<feature type="domain" description="F-box" evidence="3">
    <location>
        <begin position="21"/>
        <end position="67"/>
    </location>
</feature>
<sequence>MEHGPSGGSTAMRRRSGLRGGTRMEWLEHDILCIIFSFLDFFDLVRCTAVCKSWNAVIRKSELLQVLYFKLRRDSGESTSSGQRKSMEFGLQEVAMKYHRLCLQRGRIDIHQWKAHSVGVDQCRMKMGLLLTGVGDKVYFFFSCFTWKQLNQVMRLWSLDSYKCEEEYYIPDTASVVDFDFDESKVNSFFFYDLVINSFELFLCISSFQIVGLLGSRVGIWTRNGKRSIFPSREGTFSKGLCVRYENAHFMYIDPDAVIGCEDGTARVFDMYSQTCSRIIKMHAGPVTCLALSDDELILSGSSLGSVSISDLASDQRVARLRSTDSAGIRTLCFNPCSHLVFAGTTVGYTYCWDLRTMKSLWETRISSNVLYSLSHLRSDNSTLAVGGIDGVLRVLNQNTGEVLSRCFIDDERPISSTRNMHAFIEKKKGIRLPEDAEVDRIPRTCRPPITCLSVGMKKVVTAHNSKYIRMWKFNM</sequence>
<dbReference type="PROSITE" id="PS50181">
    <property type="entry name" value="FBOX"/>
    <property type="match status" value="1"/>
</dbReference>
<dbReference type="AlphaFoldDB" id="A0A5B6VKF7"/>
<dbReference type="SMART" id="SM00256">
    <property type="entry name" value="FBOX"/>
    <property type="match status" value="1"/>
</dbReference>
<evidence type="ECO:0000259" key="3">
    <source>
        <dbReference type="PROSITE" id="PS50181"/>
    </source>
</evidence>
<evidence type="ECO:0000256" key="2">
    <source>
        <dbReference type="ARBA" id="ARBA00022737"/>
    </source>
</evidence>
<dbReference type="PANTHER" id="PTHR44436">
    <property type="entry name" value="F-BOX/WD REPEAT-CONTAINING PROTEIN 2"/>
    <property type="match status" value="1"/>
</dbReference>
<proteinExistence type="predicted"/>
<accession>A0A5B6VKF7</accession>
<dbReference type="Gene3D" id="1.20.1280.50">
    <property type="match status" value="1"/>
</dbReference>
<name>A0A5B6VKF7_9ROSI</name>
<dbReference type="Pfam" id="PF00400">
    <property type="entry name" value="WD40"/>
    <property type="match status" value="1"/>
</dbReference>
<dbReference type="OrthoDB" id="538223at2759"/>
<dbReference type="PANTHER" id="PTHR44436:SF1">
    <property type="entry name" value="F-BOX_WD REPEAT-CONTAINING PROTEIN 2"/>
    <property type="match status" value="1"/>
</dbReference>
<keyword evidence="5" id="KW-1185">Reference proteome</keyword>
<dbReference type="Proteomes" id="UP000325315">
    <property type="component" value="Unassembled WGS sequence"/>
</dbReference>
<dbReference type="SUPFAM" id="SSF50978">
    <property type="entry name" value="WD40 repeat-like"/>
    <property type="match status" value="1"/>
</dbReference>
<organism evidence="4 5">
    <name type="scientific">Gossypium australe</name>
    <dbReference type="NCBI Taxonomy" id="47621"/>
    <lineage>
        <taxon>Eukaryota</taxon>
        <taxon>Viridiplantae</taxon>
        <taxon>Streptophyta</taxon>
        <taxon>Embryophyta</taxon>
        <taxon>Tracheophyta</taxon>
        <taxon>Spermatophyta</taxon>
        <taxon>Magnoliopsida</taxon>
        <taxon>eudicotyledons</taxon>
        <taxon>Gunneridae</taxon>
        <taxon>Pentapetalae</taxon>
        <taxon>rosids</taxon>
        <taxon>malvids</taxon>
        <taxon>Malvales</taxon>
        <taxon>Malvaceae</taxon>
        <taxon>Malvoideae</taxon>
        <taxon>Gossypium</taxon>
    </lineage>
</organism>
<dbReference type="InterPro" id="IPR036322">
    <property type="entry name" value="WD40_repeat_dom_sf"/>
</dbReference>
<gene>
    <name evidence="4" type="ORF">EPI10_015285</name>
</gene>
<dbReference type="Gene3D" id="2.130.10.10">
    <property type="entry name" value="YVTN repeat-like/Quinoprotein amine dehydrogenase"/>
    <property type="match status" value="1"/>
</dbReference>
<comment type="caution">
    <text evidence="4">The sequence shown here is derived from an EMBL/GenBank/DDBJ whole genome shotgun (WGS) entry which is preliminary data.</text>
</comment>
<dbReference type="InterPro" id="IPR036047">
    <property type="entry name" value="F-box-like_dom_sf"/>
</dbReference>